<dbReference type="InterPro" id="IPR004089">
    <property type="entry name" value="MCPsignal_dom"/>
</dbReference>
<dbReference type="InterPro" id="IPR051310">
    <property type="entry name" value="MCP_chemotaxis"/>
</dbReference>
<evidence type="ECO:0000256" key="4">
    <source>
        <dbReference type="SAM" id="Phobius"/>
    </source>
</evidence>
<organism evidence="7 9">
    <name type="scientific">Halarcobacter bivalviorum</name>
    <dbReference type="NCBI Taxonomy" id="663364"/>
    <lineage>
        <taxon>Bacteria</taxon>
        <taxon>Pseudomonadati</taxon>
        <taxon>Campylobacterota</taxon>
        <taxon>Epsilonproteobacteria</taxon>
        <taxon>Campylobacterales</taxon>
        <taxon>Arcobacteraceae</taxon>
        <taxon>Halarcobacter</taxon>
    </lineage>
</organism>
<sequence>MHNISLKNKILLILALPIFTIIFLSVDISLSKLEEKNAMINTKNYLELSILSNKLLSSIQEEREISLIFTTSYGKTKKNELKTVRNESNERISALDEYIKNFDTSKYSNDINTKIDNLKKQLSLINDTRNKIDSISISDEDLLIYYTSIVDTILSFMDEILSYSNDGILSKKLQAYISIANIIEKATLERRVVREVFEKGQLTNEDYYTFTSSVAAQQTFLELFKKVATSEQLELLEKMSTCEECKQVENFRDIIYNKSTKDQIISDIQTYSGYGGLIHNFKDYVLSGEDKYLNNIQKFHTSISRNLNKYRRIAGITKEEKRFLKDIKRIFDAYLGNSLEVMDAYSLNKSIKEINSLIQVDDTEAIQALQQLSSNMYGVDSNKWFLVSTNRIDYFNSLSNSLAVKIKNYIDEKNSSLNKDFIMMVSFNIIMLVIVFAISLFMTRVIVNSLKSFKAGLEDFFMYVIREKEHIQAMEVKGSDEFALMTKDMNEKIQKIEASIEQDKKVVVEISDVMGKVSNGFFEYKVHEVAATNEVESLKQIINKMITYTKQKVNNINKVLDHYAMGKYNFRLSEEEKIGMYGDFGTLSTGSVLLGQSTSQLIAMITNAGKELEHNTKTLTQSSKMLSGSANEQASSLEQTAAAIEEITSNMQSSSNDVSKMLTIASELNSSANTGNELANKTSYSMDEINEKVSAISEAISVIDQIAFQTNILSLNAAVEAATAGEAGKGFAVVAGEVRNLANRSAEAANEIKKLVEDASIKSNEGKTIANEMIQGYDSLANKISQTREIINNVSTAIKEQESGMVQINNAINLLDQMTQKNATTSSNIDNLSKQVASLSRRLLGITSQAQIDDKYYDMVDDISLIQEVSKYKNDHINFKRKYFDDLDEFKTCTVSDCKSCNLGKWVLTCETENRDYVNSKEWQVLKNKHELVHNKVQDYINLNASRVDNKTLKNSASEIEEATTEVFNSLNDILKVNTYLLRQ</sequence>
<evidence type="ECO:0000313" key="8">
    <source>
        <dbReference type="Proteomes" id="UP000253850"/>
    </source>
</evidence>
<keyword evidence="4" id="KW-0812">Transmembrane</keyword>
<dbReference type="GO" id="GO:0006935">
    <property type="term" value="P:chemotaxis"/>
    <property type="evidence" value="ECO:0007669"/>
    <property type="project" value="UniProtKB-KW"/>
</dbReference>
<proteinExistence type="inferred from homology"/>
<gene>
    <name evidence="6" type="ORF">ABIV_1134</name>
    <name evidence="7" type="ORF">CRV05_02435</name>
</gene>
<accession>A0AAX2ACS3</accession>
<dbReference type="GO" id="GO:0016020">
    <property type="term" value="C:membrane"/>
    <property type="evidence" value="ECO:0007669"/>
    <property type="project" value="InterPro"/>
</dbReference>
<dbReference type="Proteomes" id="UP000289193">
    <property type="component" value="Unassembled WGS sequence"/>
</dbReference>
<dbReference type="CDD" id="cd11386">
    <property type="entry name" value="MCP_signal"/>
    <property type="match status" value="1"/>
</dbReference>
<evidence type="ECO:0000256" key="2">
    <source>
        <dbReference type="ARBA" id="ARBA00029447"/>
    </source>
</evidence>
<evidence type="ECO:0000259" key="5">
    <source>
        <dbReference type="PROSITE" id="PS50111"/>
    </source>
</evidence>
<dbReference type="AlphaFoldDB" id="A0AAX2ACS3"/>
<evidence type="ECO:0000313" key="7">
    <source>
        <dbReference type="EMBL" id="RXK11245.1"/>
    </source>
</evidence>
<keyword evidence="4" id="KW-1133">Transmembrane helix</keyword>
<evidence type="ECO:0000313" key="9">
    <source>
        <dbReference type="Proteomes" id="UP000289193"/>
    </source>
</evidence>
<dbReference type="InterPro" id="IPR013587">
    <property type="entry name" value="Nitrate/nitrite_sensing"/>
</dbReference>
<dbReference type="SMART" id="SM00283">
    <property type="entry name" value="MA"/>
    <property type="match status" value="1"/>
</dbReference>
<dbReference type="PROSITE" id="PS50111">
    <property type="entry name" value="CHEMOTAXIS_TRANSDUC_2"/>
    <property type="match status" value="1"/>
</dbReference>
<keyword evidence="1" id="KW-0145">Chemotaxis</keyword>
<comment type="similarity">
    <text evidence="2">Belongs to the methyl-accepting chemotaxis (MCP) protein family.</text>
</comment>
<dbReference type="SUPFAM" id="SSF58104">
    <property type="entry name" value="Methyl-accepting chemotaxis protein (MCP) signaling domain"/>
    <property type="match status" value="1"/>
</dbReference>
<dbReference type="PRINTS" id="PR00260">
    <property type="entry name" value="CHEMTRNSDUCR"/>
</dbReference>
<feature type="transmembrane region" description="Helical" evidence="4">
    <location>
        <begin position="12"/>
        <end position="30"/>
    </location>
</feature>
<keyword evidence="9" id="KW-1185">Reference proteome</keyword>
<evidence type="ECO:0000313" key="6">
    <source>
        <dbReference type="EMBL" id="AXH12137.1"/>
    </source>
</evidence>
<name>A0AAX2ACS3_9BACT</name>
<feature type="transmembrane region" description="Helical" evidence="4">
    <location>
        <begin position="421"/>
        <end position="442"/>
    </location>
</feature>
<feature type="domain" description="Methyl-accepting transducer" evidence="5">
    <location>
        <begin position="608"/>
        <end position="837"/>
    </location>
</feature>
<reference evidence="7 9" key="1">
    <citation type="submission" date="2017-10" db="EMBL/GenBank/DDBJ databases">
        <title>Genomics of the genus Arcobacter.</title>
        <authorList>
            <person name="Perez-Cataluna A."/>
            <person name="Figueras M.J."/>
        </authorList>
    </citation>
    <scope>NUCLEOTIDE SEQUENCE [LARGE SCALE GENOMIC DNA]</scope>
    <source>
        <strain evidence="7 9">CECT 7835</strain>
    </source>
</reference>
<dbReference type="InterPro" id="IPR004090">
    <property type="entry name" value="Chemotax_Me-accpt_rcpt"/>
</dbReference>
<dbReference type="Pfam" id="PF00015">
    <property type="entry name" value="MCPsignal"/>
    <property type="match status" value="1"/>
</dbReference>
<keyword evidence="4" id="KW-0472">Membrane</keyword>
<dbReference type="Gene3D" id="1.10.287.950">
    <property type="entry name" value="Methyl-accepting chemotaxis protein"/>
    <property type="match status" value="1"/>
</dbReference>
<dbReference type="Proteomes" id="UP000253850">
    <property type="component" value="Chromosome"/>
</dbReference>
<dbReference type="KEGG" id="hbv:ABIV_1134"/>
<dbReference type="GO" id="GO:0007165">
    <property type="term" value="P:signal transduction"/>
    <property type="evidence" value="ECO:0007669"/>
    <property type="project" value="UniProtKB-KW"/>
</dbReference>
<dbReference type="EMBL" id="PDKM01000001">
    <property type="protein sequence ID" value="RXK11245.1"/>
    <property type="molecule type" value="Genomic_DNA"/>
</dbReference>
<dbReference type="Pfam" id="PF08376">
    <property type="entry name" value="NIT"/>
    <property type="match status" value="1"/>
</dbReference>
<dbReference type="GO" id="GO:0004888">
    <property type="term" value="F:transmembrane signaling receptor activity"/>
    <property type="evidence" value="ECO:0007669"/>
    <property type="project" value="InterPro"/>
</dbReference>
<reference evidence="6 8" key="2">
    <citation type="submission" date="2018-07" db="EMBL/GenBank/DDBJ databases">
        <title>Complete genome of the Arcobacter bivalviorum type strain LMG 26154.</title>
        <authorList>
            <person name="Miller W.G."/>
            <person name="Yee E."/>
            <person name="Bono J.L."/>
        </authorList>
    </citation>
    <scope>NUCLEOTIDE SEQUENCE [LARGE SCALE GENOMIC DNA]</scope>
    <source>
        <strain evidence="6 8">LMG 26154</strain>
    </source>
</reference>
<dbReference type="PANTHER" id="PTHR43531">
    <property type="entry name" value="PROTEIN ICFG"/>
    <property type="match status" value="1"/>
</dbReference>
<dbReference type="EMBL" id="CP031217">
    <property type="protein sequence ID" value="AXH12137.1"/>
    <property type="molecule type" value="Genomic_DNA"/>
</dbReference>
<evidence type="ECO:0000256" key="3">
    <source>
        <dbReference type="PROSITE-ProRule" id="PRU00284"/>
    </source>
</evidence>
<protein>
    <submittedName>
        <fullName evidence="7">Chemotaxis protein</fullName>
    </submittedName>
    <submittedName>
        <fullName evidence="6">NIT sensor-containing MCP-domain signal transduction protein</fullName>
    </submittedName>
</protein>
<dbReference type="PANTHER" id="PTHR43531:SF11">
    <property type="entry name" value="METHYL-ACCEPTING CHEMOTAXIS PROTEIN 3"/>
    <property type="match status" value="1"/>
</dbReference>
<keyword evidence="3" id="KW-0807">Transducer</keyword>
<evidence type="ECO:0000256" key="1">
    <source>
        <dbReference type="ARBA" id="ARBA00022500"/>
    </source>
</evidence>
<dbReference type="Gene3D" id="1.20.120.30">
    <property type="entry name" value="Aspartate receptor, ligand-binding domain"/>
    <property type="match status" value="1"/>
</dbReference>